<keyword evidence="7 11" id="KW-0472">Membrane</keyword>
<feature type="region of interest" description="Disordered" evidence="10">
    <location>
        <begin position="304"/>
        <end position="339"/>
    </location>
</feature>
<proteinExistence type="inferred from homology"/>
<dbReference type="GO" id="GO:0003774">
    <property type="term" value="F:cytoskeletal motor activity"/>
    <property type="evidence" value="ECO:0007669"/>
    <property type="project" value="InterPro"/>
</dbReference>
<feature type="transmembrane region" description="Helical" evidence="11">
    <location>
        <begin position="453"/>
        <end position="474"/>
    </location>
</feature>
<dbReference type="Gene3D" id="3.30.300.30">
    <property type="match status" value="1"/>
</dbReference>
<dbReference type="Pfam" id="PF08345">
    <property type="entry name" value="YscJ_FliF_C"/>
    <property type="match status" value="1"/>
</dbReference>
<evidence type="ECO:0000256" key="1">
    <source>
        <dbReference type="ARBA" id="ARBA00004117"/>
    </source>
</evidence>
<accession>A0A7H9CIG9</accession>
<dbReference type="InterPro" id="IPR045851">
    <property type="entry name" value="AMP-bd_C_sf"/>
</dbReference>
<dbReference type="Pfam" id="PF01514">
    <property type="entry name" value="YscJ_FliF"/>
    <property type="match status" value="1"/>
</dbReference>
<protein>
    <recommendedName>
        <fullName evidence="9">Flagellar M-ring protein</fullName>
    </recommendedName>
</protein>
<feature type="transmembrane region" description="Helical" evidence="11">
    <location>
        <begin position="24"/>
        <end position="43"/>
    </location>
</feature>
<reference evidence="14 15" key="1">
    <citation type="submission" date="2020-02" db="EMBL/GenBank/DDBJ databases">
        <title>Complete genome sequence of the novel Campylobacter species Candidatus Campylobacter infans.</title>
        <authorList>
            <person name="Duim B."/>
            <person name="Zomer A."/>
            <person name="van der Graaf L."/>
            <person name="Wagenaar J."/>
        </authorList>
    </citation>
    <scope>NUCLEOTIDE SEQUENCE [LARGE SCALE GENOMIC DNA]</scope>
    <source>
        <strain evidence="14 15">19S00001</strain>
    </source>
</reference>
<sequence length="576" mass="64724">MNNFKELFGQLSTIFLNLTKRQKIVAISSVVAVVALIVFLLLFTRAPKGSGEEFSGYSVLFANVEPSVSAQIIAQLEMDGVKYKLADENTILVPNKDVYRERIAVASLGIVQASKTKPGFELFDTNSFGATEGEQRIKFQRAIQGELSKTIESLEPIERASVYIAFPKESVFTERQTPPTASVVVKLKNGSLLDYGQIDGIKRIVSGSIPNLSLENVKIVTQDGVAVGEDSVAMQNEQEAARIKAQLRYKHEFESNYEAKIIDMIARFVGSRDKVTAKVSIEFDFSQTDKEQEIFDPNSVVRSEQNIEEHKVGRDPKELGGVPGAVSNIGPVQGIEDNKPTQEYDKTVTNTNYEISKQIIKTKPQFATIKRLTAAVVVDGRYENVRDESGELTSKINYIPLNENEVNQIRSLVEQAVGYNQARGDQVTVSNFEFRPNNISTPLTKFQRFEEEYIKPLLPVLKYLLVALILFVFYKKVIVPFMNKMLMDTKPQEEAVFEEEIDVEEEAEDTIERFKAAKKRAEDELGMNDDFNEEDLKYDVLLEKMKGIVAERSDEVASLLQSMVKTDNSFSGSKDF</sequence>
<keyword evidence="8 9" id="KW-0975">Bacterial flagellum</keyword>
<name>A0A7H9CIG9_9BACT</name>
<dbReference type="InterPro" id="IPR043427">
    <property type="entry name" value="YscJ/FliF"/>
</dbReference>
<evidence type="ECO:0000256" key="5">
    <source>
        <dbReference type="ARBA" id="ARBA00022692"/>
    </source>
</evidence>
<evidence type="ECO:0000313" key="15">
    <source>
        <dbReference type="Proteomes" id="UP000509414"/>
    </source>
</evidence>
<dbReference type="GO" id="GO:0009431">
    <property type="term" value="C:bacterial-type flagellum basal body, MS ring"/>
    <property type="evidence" value="ECO:0007669"/>
    <property type="project" value="InterPro"/>
</dbReference>
<keyword evidence="4" id="KW-1003">Cell membrane</keyword>
<keyword evidence="14" id="KW-0966">Cell projection</keyword>
<evidence type="ECO:0000313" key="14">
    <source>
        <dbReference type="EMBL" id="QLI05890.1"/>
    </source>
</evidence>
<evidence type="ECO:0000256" key="9">
    <source>
        <dbReference type="PIRNR" id="PIRNR004862"/>
    </source>
</evidence>
<evidence type="ECO:0000256" key="3">
    <source>
        <dbReference type="ARBA" id="ARBA00007971"/>
    </source>
</evidence>
<comment type="subcellular location">
    <subcellularLocation>
        <location evidence="1 9">Bacterial flagellum basal body</location>
    </subcellularLocation>
    <subcellularLocation>
        <location evidence="2">Cell membrane</location>
        <topology evidence="2">Multi-pass membrane protein</topology>
    </subcellularLocation>
</comment>
<evidence type="ECO:0000256" key="2">
    <source>
        <dbReference type="ARBA" id="ARBA00004651"/>
    </source>
</evidence>
<dbReference type="RefSeq" id="WP_179975026.1">
    <property type="nucleotide sequence ID" value="NZ_CP049075.1"/>
</dbReference>
<dbReference type="GO" id="GO:0005886">
    <property type="term" value="C:plasma membrane"/>
    <property type="evidence" value="ECO:0007669"/>
    <property type="project" value="UniProtKB-SubCell"/>
</dbReference>
<keyword evidence="15" id="KW-1185">Reference proteome</keyword>
<evidence type="ECO:0000256" key="10">
    <source>
        <dbReference type="SAM" id="MobiDB-lite"/>
    </source>
</evidence>
<dbReference type="AlphaFoldDB" id="A0A7H9CIG9"/>
<dbReference type="PRINTS" id="PR01009">
    <property type="entry name" value="FLGMRINGFLIF"/>
</dbReference>
<organism evidence="14 15">
    <name type="scientific">Candidatus Campylobacter infans</name>
    <dbReference type="NCBI Taxonomy" id="2561898"/>
    <lineage>
        <taxon>Bacteria</taxon>
        <taxon>Pseudomonadati</taxon>
        <taxon>Campylobacterota</taxon>
        <taxon>Epsilonproteobacteria</taxon>
        <taxon>Campylobacterales</taxon>
        <taxon>Campylobacteraceae</taxon>
        <taxon>Campylobacter</taxon>
    </lineage>
</organism>
<keyword evidence="5 11" id="KW-0812">Transmembrane</keyword>
<feature type="domain" description="Flagellar M-ring N-terminal" evidence="12">
    <location>
        <begin position="57"/>
        <end position="225"/>
    </location>
</feature>
<evidence type="ECO:0000256" key="6">
    <source>
        <dbReference type="ARBA" id="ARBA00022989"/>
    </source>
</evidence>
<dbReference type="PIRSF" id="PIRSF004862">
    <property type="entry name" value="FliF"/>
    <property type="match status" value="1"/>
</dbReference>
<dbReference type="PANTHER" id="PTHR30046:SF0">
    <property type="entry name" value="FLAGELLAR M-RING PROTEIN"/>
    <property type="match status" value="1"/>
</dbReference>
<evidence type="ECO:0000256" key="7">
    <source>
        <dbReference type="ARBA" id="ARBA00023136"/>
    </source>
</evidence>
<keyword evidence="6 11" id="KW-1133">Transmembrane helix</keyword>
<keyword evidence="14" id="KW-0969">Cilium</keyword>
<dbReference type="EMBL" id="CP049075">
    <property type="protein sequence ID" value="QLI05890.1"/>
    <property type="molecule type" value="Genomic_DNA"/>
</dbReference>
<dbReference type="Proteomes" id="UP000509414">
    <property type="component" value="Chromosome"/>
</dbReference>
<evidence type="ECO:0000256" key="4">
    <source>
        <dbReference type="ARBA" id="ARBA00022475"/>
    </source>
</evidence>
<dbReference type="InterPro" id="IPR000067">
    <property type="entry name" value="FlgMring_FliF"/>
</dbReference>
<evidence type="ECO:0000256" key="8">
    <source>
        <dbReference type="ARBA" id="ARBA00023143"/>
    </source>
</evidence>
<dbReference type="PANTHER" id="PTHR30046">
    <property type="entry name" value="FLAGELLAR M-RING PROTEIN"/>
    <property type="match status" value="1"/>
</dbReference>
<comment type="similarity">
    <text evidence="3 9">Belongs to the FliF family.</text>
</comment>
<evidence type="ECO:0000259" key="13">
    <source>
        <dbReference type="Pfam" id="PF08345"/>
    </source>
</evidence>
<gene>
    <name evidence="14" type="primary">fliF</name>
    <name evidence="14" type="ORF">CINF_1406</name>
</gene>
<keyword evidence="14" id="KW-0282">Flagellum</keyword>
<comment type="function">
    <text evidence="9">The M ring may be actively involved in energy transduction.</text>
</comment>
<feature type="compositionally biased region" description="Basic and acidic residues" evidence="10">
    <location>
        <begin position="305"/>
        <end position="318"/>
    </location>
</feature>
<evidence type="ECO:0000256" key="11">
    <source>
        <dbReference type="SAM" id="Phobius"/>
    </source>
</evidence>
<dbReference type="InterPro" id="IPR006182">
    <property type="entry name" value="FliF_N_dom"/>
</dbReference>
<feature type="domain" description="Flagellar M-ring C-terminal" evidence="13">
    <location>
        <begin position="272"/>
        <end position="434"/>
    </location>
</feature>
<dbReference type="GO" id="GO:0071973">
    <property type="term" value="P:bacterial-type flagellum-dependent cell motility"/>
    <property type="evidence" value="ECO:0007669"/>
    <property type="project" value="InterPro"/>
</dbReference>
<evidence type="ECO:0000259" key="12">
    <source>
        <dbReference type="Pfam" id="PF01514"/>
    </source>
</evidence>
<dbReference type="InterPro" id="IPR013556">
    <property type="entry name" value="Flag_M-ring_C"/>
</dbReference>
<dbReference type="NCBIfam" id="TIGR00206">
    <property type="entry name" value="fliF"/>
    <property type="match status" value="1"/>
</dbReference>
<dbReference type="KEGG" id="cinf:CINF_1406"/>